<keyword evidence="10" id="KW-1185">Reference proteome</keyword>
<feature type="transmembrane region" description="Helical" evidence="7">
    <location>
        <begin position="86"/>
        <end position="104"/>
    </location>
</feature>
<feature type="transmembrane region" description="Helical" evidence="7">
    <location>
        <begin position="326"/>
        <end position="345"/>
    </location>
</feature>
<dbReference type="InterPro" id="IPR005829">
    <property type="entry name" value="Sugar_transporter_CS"/>
</dbReference>
<feature type="transmembrane region" description="Helical" evidence="7">
    <location>
        <begin position="300"/>
        <end position="319"/>
    </location>
</feature>
<comment type="subcellular location">
    <subcellularLocation>
        <location evidence="1">Membrane</location>
        <topology evidence="1">Multi-pass membrane protein</topology>
    </subcellularLocation>
</comment>
<comment type="caution">
    <text evidence="9">The sequence shown here is derived from an EMBL/GenBank/DDBJ whole genome shotgun (WGS) entry which is preliminary data.</text>
</comment>
<evidence type="ECO:0000256" key="5">
    <source>
        <dbReference type="ARBA" id="ARBA00022989"/>
    </source>
</evidence>
<dbReference type="RefSeq" id="WP_265986250.1">
    <property type="nucleotide sequence ID" value="NZ_JAPHAV010000012.1"/>
</dbReference>
<dbReference type="InterPro" id="IPR020846">
    <property type="entry name" value="MFS_dom"/>
</dbReference>
<keyword evidence="3" id="KW-0813">Transport</keyword>
<dbReference type="SUPFAM" id="SSF103473">
    <property type="entry name" value="MFS general substrate transporter"/>
    <property type="match status" value="1"/>
</dbReference>
<dbReference type="Pfam" id="PF00083">
    <property type="entry name" value="Sugar_tr"/>
    <property type="match status" value="1"/>
</dbReference>
<evidence type="ECO:0000256" key="7">
    <source>
        <dbReference type="SAM" id="Phobius"/>
    </source>
</evidence>
<protein>
    <submittedName>
        <fullName evidence="9">MFS transporter</fullName>
    </submittedName>
</protein>
<feature type="transmembrane region" description="Helical" evidence="7">
    <location>
        <begin position="351"/>
        <end position="372"/>
    </location>
</feature>
<evidence type="ECO:0000259" key="8">
    <source>
        <dbReference type="PROSITE" id="PS50850"/>
    </source>
</evidence>
<sequence length="463" mass="50840">MSNIAQRLERLPFGGFHYKLLLMGGLGYMFEAIDAGIIAFLLPSLRQEWALTSVQTGMLASGTYVGFLGGALIAGAVGDRYGRRSVMMWALVLFCFASFVSAFVNDWHHFLALRVFGGFGMGAEAAIIAPFLSEFVGAKRRGMFTASLAAFFSFGFVISALIGYAVVPNFEEGWRYALIITALPVIFVLWWRRALRESPRWLESRGHQREAEAVIADIEAEFRRNNIHLPEPEPAKNTVEPSQASFSENFRALWSRSMRRITIMTWLLWLSVTFSVYAFMTWIPSLLVDRGMTLTQSFSFSILIYAAQIPGYFTAAWLCEKIGRPYLIVSYMALASVAALSLAFAQTDTQVILASMALSFFINGVAAGEYAYTPEVFPTRFRATGVGTASAVGRIGGIAAPVLVGYVYPLGGFAAVFGMTTVILFIGGLSVLILGIPTKNRSLEDIEQLALGNASTEPRAQRP</sequence>
<evidence type="ECO:0000313" key="9">
    <source>
        <dbReference type="EMBL" id="MCX2698593.1"/>
    </source>
</evidence>
<dbReference type="PANTHER" id="PTHR23511">
    <property type="entry name" value="SYNAPTIC VESICLE GLYCOPROTEIN 2"/>
    <property type="match status" value="1"/>
</dbReference>
<keyword evidence="5 7" id="KW-1133">Transmembrane helix</keyword>
<proteinExistence type="inferred from homology"/>
<feature type="transmembrane region" description="Helical" evidence="7">
    <location>
        <begin position="414"/>
        <end position="436"/>
    </location>
</feature>
<dbReference type="InterPro" id="IPR036259">
    <property type="entry name" value="MFS_trans_sf"/>
</dbReference>
<dbReference type="InterPro" id="IPR005828">
    <property type="entry name" value="MFS_sugar_transport-like"/>
</dbReference>
<evidence type="ECO:0000256" key="1">
    <source>
        <dbReference type="ARBA" id="ARBA00004141"/>
    </source>
</evidence>
<dbReference type="PROSITE" id="PS00217">
    <property type="entry name" value="SUGAR_TRANSPORT_2"/>
    <property type="match status" value="1"/>
</dbReference>
<organism evidence="9 10">
    <name type="scientific">Ochrobactrum chromiisoli</name>
    <dbReference type="NCBI Taxonomy" id="2993941"/>
    <lineage>
        <taxon>Bacteria</taxon>
        <taxon>Pseudomonadati</taxon>
        <taxon>Pseudomonadota</taxon>
        <taxon>Alphaproteobacteria</taxon>
        <taxon>Hyphomicrobiales</taxon>
        <taxon>Brucellaceae</taxon>
        <taxon>Brucella/Ochrobactrum group</taxon>
        <taxon>Ochrobactrum</taxon>
    </lineage>
</organism>
<feature type="transmembrane region" description="Helical" evidence="7">
    <location>
        <begin position="261"/>
        <end position="280"/>
    </location>
</feature>
<feature type="transmembrane region" description="Helical" evidence="7">
    <location>
        <begin position="384"/>
        <end position="408"/>
    </location>
</feature>
<keyword evidence="6 7" id="KW-0472">Membrane</keyword>
<keyword evidence="4 7" id="KW-0812">Transmembrane</keyword>
<dbReference type="Proteomes" id="UP001301216">
    <property type="component" value="Unassembled WGS sequence"/>
</dbReference>
<feature type="transmembrane region" description="Helical" evidence="7">
    <location>
        <begin position="144"/>
        <end position="167"/>
    </location>
</feature>
<dbReference type="PROSITE" id="PS50850">
    <property type="entry name" value="MFS"/>
    <property type="match status" value="1"/>
</dbReference>
<name>A0ABT3QSH6_9HYPH</name>
<feature type="transmembrane region" description="Helical" evidence="7">
    <location>
        <begin position="110"/>
        <end position="132"/>
    </location>
</feature>
<evidence type="ECO:0000256" key="3">
    <source>
        <dbReference type="ARBA" id="ARBA00022448"/>
    </source>
</evidence>
<evidence type="ECO:0000256" key="6">
    <source>
        <dbReference type="ARBA" id="ARBA00023136"/>
    </source>
</evidence>
<feature type="transmembrane region" description="Helical" evidence="7">
    <location>
        <begin position="54"/>
        <end position="74"/>
    </location>
</feature>
<evidence type="ECO:0000313" key="10">
    <source>
        <dbReference type="Proteomes" id="UP001301216"/>
    </source>
</evidence>
<dbReference type="Gene3D" id="1.20.1250.20">
    <property type="entry name" value="MFS general substrate transporter like domains"/>
    <property type="match status" value="1"/>
</dbReference>
<comment type="similarity">
    <text evidence="2">Belongs to the major facilitator superfamily. Sugar transporter (TC 2.A.1.1) family.</text>
</comment>
<reference evidence="9 10" key="1">
    <citation type="submission" date="2022-11" db="EMBL/GenBank/DDBJ databases">
        <title>Brucella sp. YY2X, whole genome shotgun sequencing project.</title>
        <authorList>
            <person name="Yang Y."/>
        </authorList>
    </citation>
    <scope>NUCLEOTIDE SEQUENCE [LARGE SCALE GENOMIC DNA]</scope>
    <source>
        <strain evidence="9 10">YY2X</strain>
    </source>
</reference>
<evidence type="ECO:0000256" key="4">
    <source>
        <dbReference type="ARBA" id="ARBA00022692"/>
    </source>
</evidence>
<evidence type="ECO:0000256" key="2">
    <source>
        <dbReference type="ARBA" id="ARBA00010992"/>
    </source>
</evidence>
<accession>A0ABT3QSH6</accession>
<dbReference type="PANTHER" id="PTHR23511:SF34">
    <property type="entry name" value="SYNAPTIC VESICLE GLYCOPROTEIN 2"/>
    <property type="match status" value="1"/>
</dbReference>
<dbReference type="CDD" id="cd17316">
    <property type="entry name" value="MFS_SV2_like"/>
    <property type="match status" value="1"/>
</dbReference>
<feature type="transmembrane region" description="Helical" evidence="7">
    <location>
        <begin position="173"/>
        <end position="191"/>
    </location>
</feature>
<feature type="transmembrane region" description="Helical" evidence="7">
    <location>
        <begin position="20"/>
        <end position="42"/>
    </location>
</feature>
<dbReference type="EMBL" id="JAPHAV010000012">
    <property type="protein sequence ID" value="MCX2698593.1"/>
    <property type="molecule type" value="Genomic_DNA"/>
</dbReference>
<gene>
    <name evidence="9" type="ORF">OPR82_17835</name>
</gene>
<feature type="domain" description="Major facilitator superfamily (MFS) profile" evidence="8">
    <location>
        <begin position="20"/>
        <end position="439"/>
    </location>
</feature>